<evidence type="ECO:0000259" key="6">
    <source>
        <dbReference type="PROSITE" id="PS50966"/>
    </source>
</evidence>
<gene>
    <name evidence="8" type="primary">LOC115725945</name>
</gene>
<evidence type="ECO:0000256" key="3">
    <source>
        <dbReference type="ARBA" id="ARBA00022833"/>
    </source>
</evidence>
<organism evidence="7 8">
    <name type="scientific">Rhodamnia argentea</name>
    <dbReference type="NCBI Taxonomy" id="178133"/>
    <lineage>
        <taxon>Eukaryota</taxon>
        <taxon>Viridiplantae</taxon>
        <taxon>Streptophyta</taxon>
        <taxon>Embryophyta</taxon>
        <taxon>Tracheophyta</taxon>
        <taxon>Spermatophyta</taxon>
        <taxon>Magnoliopsida</taxon>
        <taxon>eudicotyledons</taxon>
        <taxon>Gunneridae</taxon>
        <taxon>Pentapetalae</taxon>
        <taxon>rosids</taxon>
        <taxon>malvids</taxon>
        <taxon>Myrtales</taxon>
        <taxon>Myrtaceae</taxon>
        <taxon>Myrtoideae</taxon>
        <taxon>Myrteae</taxon>
        <taxon>Australasian group</taxon>
        <taxon>Rhodamnia</taxon>
    </lineage>
</organism>
<evidence type="ECO:0000256" key="2">
    <source>
        <dbReference type="ARBA" id="ARBA00022771"/>
    </source>
</evidence>
<proteinExistence type="predicted"/>
<dbReference type="PROSITE" id="PS50966">
    <property type="entry name" value="ZF_SWIM"/>
    <property type="match status" value="1"/>
</dbReference>
<dbReference type="SMART" id="SM00575">
    <property type="entry name" value="ZnF_PMZ"/>
    <property type="match status" value="1"/>
</dbReference>
<dbReference type="RefSeq" id="XP_048132104.1">
    <property type="nucleotide sequence ID" value="XM_048276147.1"/>
</dbReference>
<dbReference type="InterPro" id="IPR007527">
    <property type="entry name" value="Znf_SWIM"/>
</dbReference>
<dbReference type="PANTHER" id="PTHR31973">
    <property type="entry name" value="POLYPROTEIN, PUTATIVE-RELATED"/>
    <property type="match status" value="1"/>
</dbReference>
<accession>A0ABM3H672</accession>
<evidence type="ECO:0000256" key="1">
    <source>
        <dbReference type="ARBA" id="ARBA00022723"/>
    </source>
</evidence>
<feature type="region of interest" description="Disordered" evidence="5">
    <location>
        <begin position="196"/>
        <end position="233"/>
    </location>
</feature>
<evidence type="ECO:0000313" key="8">
    <source>
        <dbReference type="RefSeq" id="XP_048132104.1"/>
    </source>
</evidence>
<feature type="domain" description="SWIM-type" evidence="6">
    <location>
        <begin position="111"/>
        <end position="152"/>
    </location>
</feature>
<keyword evidence="1" id="KW-0479">Metal-binding</keyword>
<dbReference type="GeneID" id="115725945"/>
<keyword evidence="3" id="KW-0862">Zinc</keyword>
<dbReference type="Pfam" id="PF04434">
    <property type="entry name" value="SWIM"/>
    <property type="match status" value="1"/>
</dbReference>
<keyword evidence="7" id="KW-1185">Reference proteome</keyword>
<protein>
    <submittedName>
        <fullName evidence="8">Uncharacterized protein LOC115725945</fullName>
    </submittedName>
</protein>
<sequence>MKEESVDAYEDFMRQGPEHFAGAFIKAGRKCDAIENNLSETFNAYICKQREMPIVDMLEAIRTTLMVRMYEKSQLMVDSRDELCPRIRGKVEEAKMKSGCCVAKPCIGGKFEVEVDDDRFEVDLRGMTCTCRQWDISGIPCSHAISCINYMKHEINQYVDDCFKKEAYERCYRFPLPTLSGKKMWPLSLEEPILPPPFGKLPGRPKKQRNKQGENIEKRTRKGKAMVHPNTDPNKLTKVGVIISCSNCHDSGHNKRTCLKPLAPTQIKPPVRNNGDKENLHMAQASSINMAL</sequence>
<evidence type="ECO:0000313" key="7">
    <source>
        <dbReference type="Proteomes" id="UP000827889"/>
    </source>
</evidence>
<dbReference type="PANTHER" id="PTHR31973:SF187">
    <property type="entry name" value="MUTATOR TRANSPOSASE MUDRA PROTEIN"/>
    <property type="match status" value="1"/>
</dbReference>
<name>A0ABM3H672_9MYRT</name>
<keyword evidence="2 4" id="KW-0863">Zinc-finger</keyword>
<evidence type="ECO:0000256" key="4">
    <source>
        <dbReference type="PROSITE-ProRule" id="PRU00325"/>
    </source>
</evidence>
<dbReference type="Proteomes" id="UP000827889">
    <property type="component" value="Chromosome 3"/>
</dbReference>
<evidence type="ECO:0000256" key="5">
    <source>
        <dbReference type="SAM" id="MobiDB-lite"/>
    </source>
</evidence>
<dbReference type="InterPro" id="IPR006564">
    <property type="entry name" value="Znf_PMZ"/>
</dbReference>
<reference evidence="8" key="1">
    <citation type="submission" date="2025-08" db="UniProtKB">
        <authorList>
            <consortium name="RefSeq"/>
        </authorList>
    </citation>
    <scope>IDENTIFICATION</scope>
    <source>
        <tissue evidence="8">Leaf</tissue>
    </source>
</reference>